<feature type="compositionally biased region" description="Basic and acidic residues" evidence="1">
    <location>
        <begin position="33"/>
        <end position="43"/>
    </location>
</feature>
<proteinExistence type="predicted"/>
<dbReference type="Pfam" id="PF23781">
    <property type="entry name" value="Phage_TAC_16"/>
    <property type="match status" value="1"/>
</dbReference>
<name>A0A346FC72_9CAUD</name>
<evidence type="ECO:0000313" key="2">
    <source>
        <dbReference type="EMBL" id="AXN53297.1"/>
    </source>
</evidence>
<feature type="region of interest" description="Disordered" evidence="1">
    <location>
        <begin position="1"/>
        <end position="112"/>
    </location>
</feature>
<organism evidence="2 3">
    <name type="scientific">Mycobacterium phage Thonko</name>
    <dbReference type="NCBI Taxonomy" id="2282910"/>
    <lineage>
        <taxon>Viruses</taxon>
        <taxon>Duplodnaviria</taxon>
        <taxon>Heunggongvirae</taxon>
        <taxon>Uroviricota</taxon>
        <taxon>Caudoviricetes</taxon>
        <taxon>Bclasvirinae</taxon>
        <taxon>Thonkovirus</taxon>
        <taxon>Thonkovirus thonko</taxon>
    </lineage>
</organism>
<dbReference type="RefSeq" id="YP_009949376.1">
    <property type="nucleotide sequence ID" value="NC_051580.1"/>
</dbReference>
<evidence type="ECO:0000313" key="3">
    <source>
        <dbReference type="Proteomes" id="UP000259812"/>
    </source>
</evidence>
<accession>A0A346FC72</accession>
<gene>
    <name evidence="2" type="primary">25</name>
    <name evidence="2" type="ORF">PBI_THONKO_25</name>
</gene>
<dbReference type="GeneID" id="60320780"/>
<evidence type="ECO:0000256" key="1">
    <source>
        <dbReference type="SAM" id="MobiDB-lite"/>
    </source>
</evidence>
<dbReference type="Proteomes" id="UP000259812">
    <property type="component" value="Genome"/>
</dbReference>
<dbReference type="InterPro" id="IPR056927">
    <property type="entry name" value="Phage_TAC"/>
</dbReference>
<feature type="compositionally biased region" description="Basic and acidic residues" evidence="1">
    <location>
        <begin position="91"/>
        <end position="112"/>
    </location>
</feature>
<keyword evidence="3" id="KW-1185">Reference proteome</keyword>
<sequence>MTTFNAEGKIKGDDQLTPPPLPDDHAQNAPQTEAEREAERKAAQEALAPHRQAETTSAGVEGGPDGQLAAARAETTEREADYQAAQSRVDAGIEPKPGDDEKIANRPGEAEVPKVSNELATAVQNEVALAAEAWPHDFIDFKGDHLGVRLPKPQALAAFTLSSGKYIPNETKNDLTSLFMAKHLSPESYGRVMFRMMDPDDPDYDVDTVGELFGAIVTASVEADKARDEAAKSKGTSADAD</sequence>
<protein>
    <submittedName>
        <fullName evidence="2">Tail assembly chaperone</fullName>
    </submittedName>
</protein>
<dbReference type="KEGG" id="vg:60320780"/>
<reference evidence="3" key="1">
    <citation type="submission" date="2018-07" db="EMBL/GenBank/DDBJ databases">
        <authorList>
            <person name="Quirk P.G."/>
            <person name="Krulwich T.A."/>
        </authorList>
    </citation>
    <scope>NUCLEOTIDE SEQUENCE [LARGE SCALE GENOMIC DNA]</scope>
</reference>
<dbReference type="EMBL" id="MH632120">
    <property type="protein sequence ID" value="AXN53297.1"/>
    <property type="molecule type" value="Genomic_DNA"/>
</dbReference>